<comment type="caution">
    <text evidence="1">The sequence shown here is derived from an EMBL/GenBank/DDBJ whole genome shotgun (WGS) entry which is preliminary data.</text>
</comment>
<evidence type="ECO:0000313" key="2">
    <source>
        <dbReference type="Proteomes" id="UP000539111"/>
    </source>
</evidence>
<evidence type="ECO:0000313" key="1">
    <source>
        <dbReference type="EMBL" id="NYI68960.1"/>
    </source>
</evidence>
<dbReference type="Gene3D" id="3.20.170.20">
    <property type="entry name" value="Protein of unknown function DUF952"/>
    <property type="match status" value="1"/>
</dbReference>
<protein>
    <submittedName>
        <fullName evidence="1">Uncharacterized protein (DUF952 family)</fullName>
    </submittedName>
</protein>
<dbReference type="Pfam" id="PF06108">
    <property type="entry name" value="DUF952"/>
    <property type="match status" value="1"/>
</dbReference>
<keyword evidence="2" id="KW-1185">Reference proteome</keyword>
<dbReference type="Proteomes" id="UP000539111">
    <property type="component" value="Unassembled WGS sequence"/>
</dbReference>
<dbReference type="PANTHER" id="PTHR34129">
    <property type="entry name" value="BLR1139 PROTEIN"/>
    <property type="match status" value="1"/>
</dbReference>
<gene>
    <name evidence="1" type="ORF">BJY26_003266</name>
</gene>
<dbReference type="SUPFAM" id="SSF56399">
    <property type="entry name" value="ADP-ribosylation"/>
    <property type="match status" value="1"/>
</dbReference>
<proteinExistence type="predicted"/>
<organism evidence="1 2">
    <name type="scientific">Spelaeicoccus albus</name>
    <dbReference type="NCBI Taxonomy" id="1280376"/>
    <lineage>
        <taxon>Bacteria</taxon>
        <taxon>Bacillati</taxon>
        <taxon>Actinomycetota</taxon>
        <taxon>Actinomycetes</taxon>
        <taxon>Micrococcales</taxon>
        <taxon>Brevibacteriaceae</taxon>
        <taxon>Spelaeicoccus</taxon>
    </lineage>
</organism>
<name>A0A7Z0IIX6_9MICO</name>
<dbReference type="InterPro" id="IPR009297">
    <property type="entry name" value="DUF952"/>
</dbReference>
<sequence>MRLLHLALADDFEAARPLGEYTVSTRGTSVDDAGFIHASTAGQLPKIASMLYSDVHSPLVVLVIDEDELAGAGIEVKWETPHGSDQLFPHIYGPLPTDNDTVVAVVPVEFSGRRFVMPDLSDYDVRP</sequence>
<dbReference type="PANTHER" id="PTHR34129:SF1">
    <property type="entry name" value="DUF952 DOMAIN-CONTAINING PROTEIN"/>
    <property type="match status" value="1"/>
</dbReference>
<reference evidence="1 2" key="1">
    <citation type="submission" date="2020-07" db="EMBL/GenBank/DDBJ databases">
        <title>Sequencing the genomes of 1000 actinobacteria strains.</title>
        <authorList>
            <person name="Klenk H.-P."/>
        </authorList>
    </citation>
    <scope>NUCLEOTIDE SEQUENCE [LARGE SCALE GENOMIC DNA]</scope>
    <source>
        <strain evidence="1 2">DSM 26341</strain>
    </source>
</reference>
<dbReference type="RefSeq" id="WP_179429230.1">
    <property type="nucleotide sequence ID" value="NZ_JACBZP010000001.1"/>
</dbReference>
<dbReference type="EMBL" id="JACBZP010000001">
    <property type="protein sequence ID" value="NYI68960.1"/>
    <property type="molecule type" value="Genomic_DNA"/>
</dbReference>
<dbReference type="AlphaFoldDB" id="A0A7Z0IIX6"/>
<accession>A0A7Z0IIX6</accession>